<feature type="region of interest" description="Disordered" evidence="2">
    <location>
        <begin position="186"/>
        <end position="205"/>
    </location>
</feature>
<dbReference type="InterPro" id="IPR036390">
    <property type="entry name" value="WH_DNA-bd_sf"/>
</dbReference>
<dbReference type="Gene3D" id="1.10.10.10">
    <property type="entry name" value="Winged helix-like DNA-binding domain superfamily/Winged helix DNA-binding domain"/>
    <property type="match status" value="1"/>
</dbReference>
<accession>A0ABQ6IDM7</accession>
<dbReference type="InterPro" id="IPR000835">
    <property type="entry name" value="HTH_MarR-typ"/>
</dbReference>
<evidence type="ECO:0000313" key="4">
    <source>
        <dbReference type="EMBL" id="GMA35967.1"/>
    </source>
</evidence>
<reference evidence="5" key="1">
    <citation type="journal article" date="2019" name="Int. J. Syst. Evol. Microbiol.">
        <title>The Global Catalogue of Microorganisms (GCM) 10K type strain sequencing project: providing services to taxonomists for standard genome sequencing and annotation.</title>
        <authorList>
            <consortium name="The Broad Institute Genomics Platform"/>
            <consortium name="The Broad Institute Genome Sequencing Center for Infectious Disease"/>
            <person name="Wu L."/>
            <person name="Ma J."/>
        </authorList>
    </citation>
    <scope>NUCLEOTIDE SEQUENCE [LARGE SCALE GENOMIC DNA]</scope>
    <source>
        <strain evidence="5">NBRC 112299</strain>
    </source>
</reference>
<comment type="caution">
    <text evidence="4">The sequence shown here is derived from an EMBL/GenBank/DDBJ whole genome shotgun (WGS) entry which is preliminary data.</text>
</comment>
<dbReference type="InterPro" id="IPR043129">
    <property type="entry name" value="ATPase_NBD"/>
</dbReference>
<dbReference type="Proteomes" id="UP001157125">
    <property type="component" value="Unassembled WGS sequence"/>
</dbReference>
<dbReference type="SUPFAM" id="SSF46785">
    <property type="entry name" value="Winged helix' DNA-binding domain"/>
    <property type="match status" value="1"/>
</dbReference>
<evidence type="ECO:0000256" key="1">
    <source>
        <dbReference type="ARBA" id="ARBA00006479"/>
    </source>
</evidence>
<dbReference type="Pfam" id="PF12802">
    <property type="entry name" value="MarR_2"/>
    <property type="match status" value="1"/>
</dbReference>
<name>A0ABQ6IDM7_9MICO</name>
<evidence type="ECO:0000313" key="5">
    <source>
        <dbReference type="Proteomes" id="UP001157125"/>
    </source>
</evidence>
<protein>
    <recommendedName>
        <fullName evidence="3">HTH marR-type domain-containing protein</fullName>
    </recommendedName>
</protein>
<dbReference type="PANTHER" id="PTHR18964">
    <property type="entry name" value="ROK (REPRESSOR, ORF, KINASE) FAMILY"/>
    <property type="match status" value="1"/>
</dbReference>
<dbReference type="RefSeq" id="WP_284328316.1">
    <property type="nucleotide sequence ID" value="NZ_BSUN01000001.1"/>
</dbReference>
<dbReference type="EMBL" id="BSUN01000001">
    <property type="protein sequence ID" value="GMA35967.1"/>
    <property type="molecule type" value="Genomic_DNA"/>
</dbReference>
<dbReference type="SUPFAM" id="SSF53067">
    <property type="entry name" value="Actin-like ATPase domain"/>
    <property type="match status" value="1"/>
</dbReference>
<gene>
    <name evidence="4" type="ORF">GCM10025876_21710</name>
</gene>
<dbReference type="Gene3D" id="3.30.420.40">
    <property type="match status" value="1"/>
</dbReference>
<organism evidence="4 5">
    <name type="scientific">Demequina litorisediminis</name>
    <dbReference type="NCBI Taxonomy" id="1849022"/>
    <lineage>
        <taxon>Bacteria</taxon>
        <taxon>Bacillati</taxon>
        <taxon>Actinomycetota</taxon>
        <taxon>Actinomycetes</taxon>
        <taxon>Micrococcales</taxon>
        <taxon>Demequinaceae</taxon>
        <taxon>Demequina</taxon>
    </lineage>
</organism>
<comment type="similarity">
    <text evidence="1">Belongs to the ROK (NagC/XylR) family.</text>
</comment>
<feature type="domain" description="HTH marR-type" evidence="3">
    <location>
        <begin position="28"/>
        <end position="73"/>
    </location>
</feature>
<dbReference type="PANTHER" id="PTHR18964:SF149">
    <property type="entry name" value="BIFUNCTIONAL UDP-N-ACETYLGLUCOSAMINE 2-EPIMERASE_N-ACETYLMANNOSAMINE KINASE"/>
    <property type="match status" value="1"/>
</dbReference>
<dbReference type="InterPro" id="IPR036388">
    <property type="entry name" value="WH-like_DNA-bd_sf"/>
</dbReference>
<evidence type="ECO:0000259" key="3">
    <source>
        <dbReference type="Pfam" id="PF12802"/>
    </source>
</evidence>
<sequence>MTAPVGTARAGTALGSRNEATRRHNLAALMTLVHRADGLSRSELTRATGLNRSTIGALVGDLVDAGLVTEEHPETTTVGRPSPMVRPHRDVVALAINPDVDAVSLALVGLGHRVLERRRIPVAQAPSPEDVARLAAEAWGAWSADLGVRCVGAGIAVPGLVRMADAVVARAPHLLWRDAPVGEPRGAGGCIADGSRQRRQRRPTR</sequence>
<keyword evidence="5" id="KW-1185">Reference proteome</keyword>
<dbReference type="InterPro" id="IPR000600">
    <property type="entry name" value="ROK"/>
</dbReference>
<proteinExistence type="inferred from homology"/>
<evidence type="ECO:0000256" key="2">
    <source>
        <dbReference type="SAM" id="MobiDB-lite"/>
    </source>
</evidence>